<dbReference type="PANTHER" id="PTHR34138">
    <property type="entry name" value="CELL SHAPE-DETERMINING PROTEIN MREC"/>
    <property type="match status" value="1"/>
</dbReference>
<organism evidence="6 7">
    <name type="scientific">Actinospica acidithermotolerans</name>
    <dbReference type="NCBI Taxonomy" id="2828514"/>
    <lineage>
        <taxon>Bacteria</taxon>
        <taxon>Bacillati</taxon>
        <taxon>Actinomycetota</taxon>
        <taxon>Actinomycetes</taxon>
        <taxon>Catenulisporales</taxon>
        <taxon>Actinospicaceae</taxon>
        <taxon>Actinospica</taxon>
    </lineage>
</organism>
<evidence type="ECO:0000313" key="7">
    <source>
        <dbReference type="Proteomes" id="UP000676325"/>
    </source>
</evidence>
<gene>
    <name evidence="6" type="ORF">KDK95_08315</name>
</gene>
<dbReference type="PANTHER" id="PTHR34138:SF1">
    <property type="entry name" value="CELL SHAPE-DETERMINING PROTEIN MREC"/>
    <property type="match status" value="1"/>
</dbReference>
<comment type="caution">
    <text evidence="6">The sequence shown here is derived from an EMBL/GenBank/DDBJ whole genome shotgun (WGS) entry which is preliminary data.</text>
</comment>
<dbReference type="InterPro" id="IPR042175">
    <property type="entry name" value="Cell/Rod_MreC_2"/>
</dbReference>
<evidence type="ECO:0000256" key="4">
    <source>
        <dbReference type="ARBA" id="ARBA00032089"/>
    </source>
</evidence>
<evidence type="ECO:0000256" key="2">
    <source>
        <dbReference type="ARBA" id="ARBA00013855"/>
    </source>
</evidence>
<dbReference type="AlphaFoldDB" id="A0A941IK23"/>
<dbReference type="EMBL" id="JAGSOH010000015">
    <property type="protein sequence ID" value="MBR7826301.1"/>
    <property type="molecule type" value="Genomic_DNA"/>
</dbReference>
<dbReference type="RefSeq" id="WP_212517448.1">
    <property type="nucleotide sequence ID" value="NZ_JAGSOH010000015.1"/>
</dbReference>
<name>A0A941IK23_9ACTN</name>
<evidence type="ECO:0000259" key="5">
    <source>
        <dbReference type="Pfam" id="PF04085"/>
    </source>
</evidence>
<dbReference type="GO" id="GO:0005886">
    <property type="term" value="C:plasma membrane"/>
    <property type="evidence" value="ECO:0007669"/>
    <property type="project" value="TreeGrafter"/>
</dbReference>
<dbReference type="Pfam" id="PF04085">
    <property type="entry name" value="MreC"/>
    <property type="match status" value="1"/>
</dbReference>
<reference evidence="6" key="1">
    <citation type="submission" date="2021-04" db="EMBL/GenBank/DDBJ databases">
        <title>Genome based classification of Actinospica acidithermotolerans sp. nov., an actinobacterium isolated from an Indonesian hot spring.</title>
        <authorList>
            <person name="Kusuma A.B."/>
            <person name="Putra K.E."/>
            <person name="Nafisah S."/>
            <person name="Loh J."/>
            <person name="Nouioui I."/>
            <person name="Goodfellow M."/>
        </authorList>
    </citation>
    <scope>NUCLEOTIDE SEQUENCE</scope>
    <source>
        <strain evidence="6">MGRD01-02</strain>
    </source>
</reference>
<evidence type="ECO:0000256" key="3">
    <source>
        <dbReference type="ARBA" id="ARBA00022960"/>
    </source>
</evidence>
<dbReference type="GO" id="GO:0008360">
    <property type="term" value="P:regulation of cell shape"/>
    <property type="evidence" value="ECO:0007669"/>
    <property type="project" value="UniProtKB-KW"/>
</dbReference>
<sequence>MRDTRRTRVVLGLLLLTGFILVTVDAHGEKPGERGALGKARSVAATVFGPVERGASDATHSVRSLFSGWGHSSADQARIKSLQAQVDALKGQVETSAQTKAEAAELAALHDATSLGGLTTVSAQLVALSPTQDGSWSATLDAGSKQGVAVDQTVLTGAGLVGRIASVGPTTSTVLLAIDPDSVIGVRLSGSGPIGTAVGQDTHTLRVEFFDPQLKLTVGQPVLTLGTADAATSVPGVPVGRISKVLATPGRLTRTVLVTTYVDETSVDTVGIVVKPVGADPGDVMLQAEASR</sequence>
<proteinExistence type="inferred from homology"/>
<dbReference type="InterPro" id="IPR007221">
    <property type="entry name" value="MreC"/>
</dbReference>
<dbReference type="InterPro" id="IPR042177">
    <property type="entry name" value="Cell/Rod_1"/>
</dbReference>
<accession>A0A941IK23</accession>
<evidence type="ECO:0000256" key="1">
    <source>
        <dbReference type="ARBA" id="ARBA00009369"/>
    </source>
</evidence>
<keyword evidence="3" id="KW-0133">Cell shape</keyword>
<feature type="domain" description="Rod shape-determining protein MreC beta-barrel core" evidence="5">
    <location>
        <begin position="137"/>
        <end position="273"/>
    </location>
</feature>
<comment type="similarity">
    <text evidence="1">Belongs to the MreC family.</text>
</comment>
<evidence type="ECO:0000313" key="6">
    <source>
        <dbReference type="EMBL" id="MBR7826301.1"/>
    </source>
</evidence>
<keyword evidence="7" id="KW-1185">Reference proteome</keyword>
<dbReference type="Gene3D" id="2.40.10.340">
    <property type="entry name" value="Rod shape-determining protein MreC, domain 1"/>
    <property type="match status" value="1"/>
</dbReference>
<dbReference type="Gene3D" id="2.40.10.350">
    <property type="entry name" value="Rod shape-determining protein MreC, domain 2"/>
    <property type="match status" value="1"/>
</dbReference>
<dbReference type="InterPro" id="IPR055342">
    <property type="entry name" value="MreC_beta-barrel_core"/>
</dbReference>
<dbReference type="Proteomes" id="UP000676325">
    <property type="component" value="Unassembled WGS sequence"/>
</dbReference>
<protein>
    <recommendedName>
        <fullName evidence="2">Cell shape-determining protein MreC</fullName>
    </recommendedName>
    <alternativeName>
        <fullName evidence="4">Cell shape protein MreC</fullName>
    </alternativeName>
</protein>